<dbReference type="EMBL" id="SMKV01000003">
    <property type="protein sequence ID" value="TDC95807.1"/>
    <property type="molecule type" value="Genomic_DNA"/>
</dbReference>
<evidence type="ECO:0000313" key="3">
    <source>
        <dbReference type="Proteomes" id="UP000294744"/>
    </source>
</evidence>
<feature type="transmembrane region" description="Helical" evidence="1">
    <location>
        <begin position="15"/>
        <end position="37"/>
    </location>
</feature>
<organism evidence="2 3">
    <name type="scientific">Saccharopolyspora aridisoli</name>
    <dbReference type="NCBI Taxonomy" id="2530385"/>
    <lineage>
        <taxon>Bacteria</taxon>
        <taxon>Bacillati</taxon>
        <taxon>Actinomycetota</taxon>
        <taxon>Actinomycetes</taxon>
        <taxon>Pseudonocardiales</taxon>
        <taxon>Pseudonocardiaceae</taxon>
        <taxon>Saccharopolyspora</taxon>
    </lineage>
</organism>
<comment type="caution">
    <text evidence="2">The sequence shown here is derived from an EMBL/GenBank/DDBJ whole genome shotgun (WGS) entry which is preliminary data.</text>
</comment>
<dbReference type="RefSeq" id="WP_132619383.1">
    <property type="nucleotide sequence ID" value="NZ_SMKV01000003.1"/>
</dbReference>
<keyword evidence="1" id="KW-1133">Transmembrane helix</keyword>
<proteinExistence type="predicted"/>
<evidence type="ECO:0000256" key="1">
    <source>
        <dbReference type="SAM" id="Phobius"/>
    </source>
</evidence>
<dbReference type="OrthoDB" id="9854299at2"/>
<keyword evidence="1" id="KW-0472">Membrane</keyword>
<gene>
    <name evidence="2" type="ORF">E1161_03180</name>
</gene>
<name>A0A4R4UTP3_9PSEU</name>
<protein>
    <submittedName>
        <fullName evidence="2">Uncharacterized protein</fullName>
    </submittedName>
</protein>
<keyword evidence="3" id="KW-1185">Reference proteome</keyword>
<accession>A0A4R4UTP3</accession>
<dbReference type="Proteomes" id="UP000294744">
    <property type="component" value="Unassembled WGS sequence"/>
</dbReference>
<keyword evidence="1" id="KW-0812">Transmembrane</keyword>
<dbReference type="AlphaFoldDB" id="A0A4R4UTP3"/>
<reference evidence="2 3" key="1">
    <citation type="submission" date="2019-03" db="EMBL/GenBank/DDBJ databases">
        <title>Draft genome sequences of novel Actinobacteria.</title>
        <authorList>
            <person name="Sahin N."/>
            <person name="Ay H."/>
            <person name="Saygin H."/>
        </authorList>
    </citation>
    <scope>NUCLEOTIDE SEQUENCE [LARGE SCALE GENOMIC DNA]</scope>
    <source>
        <strain evidence="2 3">16K404</strain>
    </source>
</reference>
<sequence>MHDRTQPIDRPSRRVLTSLAIAAGGGVIALFFEYFVLQDLLAPEPHPWKSNGSPTAINGVSAHGEIAQDRGIVRIKGTLWDKADDKKGVLLIIAVDDGKNVSETRVPHAQGAHRPMNFEYSFPSSVKSITVSECLTHPTKSNEIRDCSDEPLVIWPYRAP</sequence>
<evidence type="ECO:0000313" key="2">
    <source>
        <dbReference type="EMBL" id="TDC95807.1"/>
    </source>
</evidence>